<feature type="domain" description="PID" evidence="2">
    <location>
        <begin position="61"/>
        <end position="207"/>
    </location>
</feature>
<dbReference type="PROSITE" id="PS01179">
    <property type="entry name" value="PID"/>
    <property type="match status" value="1"/>
</dbReference>
<name>A0A8B7YKK3_ACAPL</name>
<feature type="compositionally biased region" description="Acidic residues" evidence="1">
    <location>
        <begin position="286"/>
        <end position="295"/>
    </location>
</feature>
<gene>
    <name evidence="4" type="primary">LOC110980984</name>
</gene>
<dbReference type="SMART" id="SM00462">
    <property type="entry name" value="PTB"/>
    <property type="match status" value="1"/>
</dbReference>
<dbReference type="InterPro" id="IPR011993">
    <property type="entry name" value="PH-like_dom_sf"/>
</dbReference>
<organism evidence="3 4">
    <name type="scientific">Acanthaster planci</name>
    <name type="common">Crown-of-thorns starfish</name>
    <dbReference type="NCBI Taxonomy" id="133434"/>
    <lineage>
        <taxon>Eukaryota</taxon>
        <taxon>Metazoa</taxon>
        <taxon>Echinodermata</taxon>
        <taxon>Eleutherozoa</taxon>
        <taxon>Asterozoa</taxon>
        <taxon>Asteroidea</taxon>
        <taxon>Valvatacea</taxon>
        <taxon>Valvatida</taxon>
        <taxon>Acanthasteridae</taxon>
        <taxon>Acanthaster</taxon>
    </lineage>
</organism>
<sequence length="323" mass="37902">MLYDPEYGVGRYGGRDPRLGPASRSIVAPWQQYGFRPSPEAYGRVSRYGRPVSPEYRGFPEFPVVYIGSVPMRCGQYHQDSEPSMEDVAQVVEHVQNRTDALRREGTRMKTYFLIVGIDRVGFQSAETRDLQQIPINRIHFVAADPRCPNVFSLVARGRGNRFFCHVFECSNHWQCDSITKTVSLAFRLAYEKWMRVEENQRRVEERRAREMDMGGLEYFQEWDDHAPRGMPLYNISSYYNSGSSRPRQYLRPHDEMPRLPDRLIVSRGNNREPESEPYSVRFTFDEDDYDDSPQEEVYVRQEAGGRRGRQQPVVYDIRPDWE</sequence>
<dbReference type="OrthoDB" id="10398013at2759"/>
<dbReference type="Gene3D" id="2.30.29.30">
    <property type="entry name" value="Pleckstrin-homology domain (PH domain)/Phosphotyrosine-binding domain (PTB)"/>
    <property type="match status" value="1"/>
</dbReference>
<accession>A0A8B7YKK3</accession>
<dbReference type="CDD" id="cd00934">
    <property type="entry name" value="PTB"/>
    <property type="match status" value="1"/>
</dbReference>
<dbReference type="RefSeq" id="XP_022093794.1">
    <property type="nucleotide sequence ID" value="XM_022238102.1"/>
</dbReference>
<feature type="region of interest" description="Disordered" evidence="1">
    <location>
        <begin position="265"/>
        <end position="323"/>
    </location>
</feature>
<dbReference type="Proteomes" id="UP000694845">
    <property type="component" value="Unplaced"/>
</dbReference>
<protein>
    <submittedName>
        <fullName evidence="4">Uncharacterized protein LOC110980984 isoform X2</fullName>
    </submittedName>
</protein>
<dbReference type="InterPro" id="IPR051133">
    <property type="entry name" value="Adapter_Engulfment-Domain"/>
</dbReference>
<dbReference type="Pfam" id="PF00640">
    <property type="entry name" value="PID"/>
    <property type="match status" value="1"/>
</dbReference>
<reference evidence="4" key="1">
    <citation type="submission" date="2025-08" db="UniProtKB">
        <authorList>
            <consortium name="RefSeq"/>
        </authorList>
    </citation>
    <scope>IDENTIFICATION</scope>
</reference>
<keyword evidence="3" id="KW-1185">Reference proteome</keyword>
<evidence type="ECO:0000259" key="2">
    <source>
        <dbReference type="PROSITE" id="PS01179"/>
    </source>
</evidence>
<evidence type="ECO:0000313" key="3">
    <source>
        <dbReference type="Proteomes" id="UP000694845"/>
    </source>
</evidence>
<dbReference type="AlphaFoldDB" id="A0A8B7YKK3"/>
<dbReference type="InterPro" id="IPR006020">
    <property type="entry name" value="PTB/PI_dom"/>
</dbReference>
<dbReference type="OMA" id="SIVAPWQ"/>
<dbReference type="PANTHER" id="PTHR11232">
    <property type="entry name" value="PHOSPHOTYROSINE INTERACTION DOMAIN-CONTAINING FAMILY MEMBER"/>
    <property type="match status" value="1"/>
</dbReference>
<evidence type="ECO:0000313" key="4">
    <source>
        <dbReference type="RefSeq" id="XP_022093794.1"/>
    </source>
</evidence>
<dbReference type="SUPFAM" id="SSF50729">
    <property type="entry name" value="PH domain-like"/>
    <property type="match status" value="1"/>
</dbReference>
<proteinExistence type="predicted"/>
<evidence type="ECO:0000256" key="1">
    <source>
        <dbReference type="SAM" id="MobiDB-lite"/>
    </source>
</evidence>
<dbReference type="GeneID" id="110980984"/>
<dbReference type="PANTHER" id="PTHR11232:SF74">
    <property type="entry name" value="PTB DOMAIN-CONTAINING ADAPTER PROTEIN CED-6-LIKE PROTEIN"/>
    <property type="match status" value="1"/>
</dbReference>